<dbReference type="InterPro" id="IPR032675">
    <property type="entry name" value="LRR_dom_sf"/>
</dbReference>
<dbReference type="PANTHER" id="PTHR48051:SF1">
    <property type="entry name" value="RAS SUPPRESSOR PROTEIN 1"/>
    <property type="match status" value="1"/>
</dbReference>
<reference evidence="6" key="1">
    <citation type="submission" date="2024-04" db="EMBL/GenBank/DDBJ databases">
        <title>Salinicola lusitanus LLJ914,a marine bacterium isolated from the Okinawa Trough.</title>
        <authorList>
            <person name="Li J."/>
        </authorList>
    </citation>
    <scope>NUCLEOTIDE SEQUENCE [LARGE SCALE GENOMIC DNA]</scope>
</reference>
<dbReference type="Pfam" id="PF13855">
    <property type="entry name" value="LRR_8"/>
    <property type="match status" value="1"/>
</dbReference>
<sequence length="954" mass="104211">MHNLQTLLLDGNCLCSLPVELGSLDSLTYLGLSFNRFSSVPSILEKLRGLERLCLAGNQLSVLDMPGLQWLPARHIDIRLNRLHTVTAGDTEQLVHIVQLDLRDTGLRELDSQRPSPQKHTCAHNDLKQLEVAPVPENLTVADLSWNALCSVPDWLCESGRLEVLDFNHNFLTELPTQLLSSGSLRKLLAGWNNVCRLAERLERSQLEVLDLQHNYLTELPSNLFIKAQSLRYLNVSANKLENLPPASLSEDGFSLLEELYVTNNCLTDKCVPLLTGHSHLRVLHLAYNQLQTFTASKLARLEQLEELDLSGNRLRSVPTTILSCQRLHTLSAHSNGISAFPEVLQLPEIKCVDLSCNELTEVSLPESLPAKLQELDLTGNPRLNLDHKSLELLNNIRCFRVDPSPSAPCASESHGAPSVWSHSYTEASGVKNKLCVAALALDSFCGIREALYGVFDGDKNVDIPYLLQCTMGDVLAEELHRTQRQEDYMTSTFVTMQRKLGTAGQRMGGSAALCHIRHDPVAPGEHSGCFTLKTANVGRCQAVLCRDGKAMQLSTVHTVKEEVEYQRVRKHNAIITEDNKVSGVTDCTRIMGYSFLCPSVTPRPHVSNVTLTPQDEFFLLGSRGLWEMLSPIEAVEAVRNVPDALAAAKKLVTLAQSYGCADSLSAVVVRLSVTEDCCCFCEPPPPPPSPGPGVHTSTHPYHSNDGSIPLPPPSSGTVSELSSELSMSEMSSEVGSTASSEEPPPQAEPAGAHLNLPGRHGARRPAGGGNFQRQFSGALSDNGLDSEDEEPIAGVFSNGSRVEVEADVHCLNGRERPSSQTNLQTNQSGSPSRTVHQEPTQASHSPVPPSSPCLSAEARSGTLGRRARANGSVACQARSQDVIEEAADAPVRKQGGYFNAPAQPDPDDQLIIPPELEEEVRQIIQQQQQEQMQAHNQQAHSYQKPADYFVTPL</sequence>
<dbReference type="CDD" id="cd00143">
    <property type="entry name" value="PP2Cc"/>
    <property type="match status" value="1"/>
</dbReference>
<dbReference type="SUPFAM" id="SSF81606">
    <property type="entry name" value="PP2C-like"/>
    <property type="match status" value="1"/>
</dbReference>
<proteinExistence type="predicted"/>
<keyword evidence="1" id="KW-0433">Leucine-rich repeat</keyword>
<feature type="region of interest" description="Disordered" evidence="3">
    <location>
        <begin position="689"/>
        <end position="801"/>
    </location>
</feature>
<feature type="compositionally biased region" description="Polar residues" evidence="3">
    <location>
        <begin position="819"/>
        <end position="845"/>
    </location>
</feature>
<dbReference type="Proteomes" id="UP001460270">
    <property type="component" value="Unassembled WGS sequence"/>
</dbReference>
<dbReference type="GO" id="GO:0005737">
    <property type="term" value="C:cytoplasm"/>
    <property type="evidence" value="ECO:0007669"/>
    <property type="project" value="TreeGrafter"/>
</dbReference>
<dbReference type="InterPro" id="IPR003591">
    <property type="entry name" value="Leu-rich_rpt_typical-subtyp"/>
</dbReference>
<keyword evidence="2" id="KW-0677">Repeat</keyword>
<keyword evidence="6" id="KW-1185">Reference proteome</keyword>
<dbReference type="SUPFAM" id="SSF52058">
    <property type="entry name" value="L domain-like"/>
    <property type="match status" value="2"/>
</dbReference>
<accession>A0AAW0N6X0</accession>
<dbReference type="InterPro" id="IPR001611">
    <property type="entry name" value="Leu-rich_rpt"/>
</dbReference>
<organism evidence="5 6">
    <name type="scientific">Mugilogobius chulae</name>
    <name type="common">yellowstripe goby</name>
    <dbReference type="NCBI Taxonomy" id="88201"/>
    <lineage>
        <taxon>Eukaryota</taxon>
        <taxon>Metazoa</taxon>
        <taxon>Chordata</taxon>
        <taxon>Craniata</taxon>
        <taxon>Vertebrata</taxon>
        <taxon>Euteleostomi</taxon>
        <taxon>Actinopterygii</taxon>
        <taxon>Neopterygii</taxon>
        <taxon>Teleostei</taxon>
        <taxon>Neoteleostei</taxon>
        <taxon>Acanthomorphata</taxon>
        <taxon>Gobiaria</taxon>
        <taxon>Gobiiformes</taxon>
        <taxon>Gobioidei</taxon>
        <taxon>Gobiidae</taxon>
        <taxon>Gobionellinae</taxon>
        <taxon>Mugilogobius</taxon>
    </lineage>
</organism>
<evidence type="ECO:0000256" key="3">
    <source>
        <dbReference type="SAM" id="MobiDB-lite"/>
    </source>
</evidence>
<dbReference type="InterPro" id="IPR036457">
    <property type="entry name" value="PPM-type-like_dom_sf"/>
</dbReference>
<dbReference type="InterPro" id="IPR001932">
    <property type="entry name" value="PPM-type_phosphatase-like_dom"/>
</dbReference>
<feature type="compositionally biased region" description="Low complexity" evidence="3">
    <location>
        <begin position="929"/>
        <end position="939"/>
    </location>
</feature>
<dbReference type="SMART" id="SM00364">
    <property type="entry name" value="LRR_BAC"/>
    <property type="match status" value="6"/>
</dbReference>
<evidence type="ECO:0000313" key="6">
    <source>
        <dbReference type="Proteomes" id="UP001460270"/>
    </source>
</evidence>
<dbReference type="Gene3D" id="3.80.10.10">
    <property type="entry name" value="Ribonuclease Inhibitor"/>
    <property type="match status" value="3"/>
</dbReference>
<evidence type="ECO:0000259" key="4">
    <source>
        <dbReference type="PROSITE" id="PS51746"/>
    </source>
</evidence>
<protein>
    <recommendedName>
        <fullName evidence="4">PPM-type phosphatase domain-containing protein</fullName>
    </recommendedName>
</protein>
<dbReference type="Pfam" id="PF00481">
    <property type="entry name" value="PP2C"/>
    <property type="match status" value="1"/>
</dbReference>
<feature type="region of interest" description="Disordered" evidence="3">
    <location>
        <begin position="929"/>
        <end position="948"/>
    </location>
</feature>
<comment type="caution">
    <text evidence="5">The sequence shown here is derived from an EMBL/GenBank/DDBJ whole genome shotgun (WGS) entry which is preliminary data.</text>
</comment>
<dbReference type="Gene3D" id="3.60.40.10">
    <property type="entry name" value="PPM-type phosphatase domain"/>
    <property type="match status" value="1"/>
</dbReference>
<feature type="domain" description="PPM-type phosphatase" evidence="4">
    <location>
        <begin position="422"/>
        <end position="672"/>
    </location>
</feature>
<dbReference type="PANTHER" id="PTHR48051">
    <property type="match status" value="1"/>
</dbReference>
<evidence type="ECO:0000313" key="5">
    <source>
        <dbReference type="EMBL" id="KAK7889869.1"/>
    </source>
</evidence>
<dbReference type="PROSITE" id="PS51746">
    <property type="entry name" value="PPM_2"/>
    <property type="match status" value="1"/>
</dbReference>
<feature type="compositionally biased region" description="Polar residues" evidence="3">
    <location>
        <begin position="696"/>
        <end position="707"/>
    </location>
</feature>
<dbReference type="Pfam" id="PF00560">
    <property type="entry name" value="LRR_1"/>
    <property type="match status" value="1"/>
</dbReference>
<gene>
    <name evidence="5" type="ORF">WMY93_025429</name>
</gene>
<evidence type="ECO:0000256" key="2">
    <source>
        <dbReference type="ARBA" id="ARBA00022737"/>
    </source>
</evidence>
<dbReference type="SMART" id="SM00332">
    <property type="entry name" value="PP2Cc"/>
    <property type="match status" value="1"/>
</dbReference>
<dbReference type="AlphaFoldDB" id="A0AAW0N6X0"/>
<dbReference type="PROSITE" id="PS51450">
    <property type="entry name" value="LRR"/>
    <property type="match status" value="4"/>
</dbReference>
<feature type="region of interest" description="Disordered" evidence="3">
    <location>
        <begin position="814"/>
        <end position="866"/>
    </location>
</feature>
<evidence type="ECO:0000256" key="1">
    <source>
        <dbReference type="ARBA" id="ARBA00022614"/>
    </source>
</evidence>
<feature type="compositionally biased region" description="Low complexity" evidence="3">
    <location>
        <begin position="720"/>
        <end position="742"/>
    </location>
</feature>
<dbReference type="EMBL" id="JBBPFD010000018">
    <property type="protein sequence ID" value="KAK7889869.1"/>
    <property type="molecule type" value="Genomic_DNA"/>
</dbReference>
<dbReference type="SMART" id="SM00369">
    <property type="entry name" value="LRR_TYP"/>
    <property type="match status" value="7"/>
</dbReference>
<dbReference type="InterPro" id="IPR050216">
    <property type="entry name" value="LRR_domain-containing"/>
</dbReference>
<name>A0AAW0N6X0_9GOBI</name>